<gene>
    <name evidence="6" type="ORF">ACFQE0_02485</name>
</gene>
<dbReference type="InterPro" id="IPR011075">
    <property type="entry name" value="TetR_C"/>
</dbReference>
<dbReference type="RefSeq" id="WP_378966765.1">
    <property type="nucleotide sequence ID" value="NZ_JBHSWN010000001.1"/>
</dbReference>
<dbReference type="SUPFAM" id="SSF48498">
    <property type="entry name" value="Tetracyclin repressor-like, C-terminal domain"/>
    <property type="match status" value="1"/>
</dbReference>
<dbReference type="Proteomes" id="UP001596292">
    <property type="component" value="Unassembled WGS sequence"/>
</dbReference>
<organism evidence="6 7">
    <name type="scientific">Methylobacterium komagatae</name>
    <dbReference type="NCBI Taxonomy" id="374425"/>
    <lineage>
        <taxon>Bacteria</taxon>
        <taxon>Pseudomonadati</taxon>
        <taxon>Pseudomonadota</taxon>
        <taxon>Alphaproteobacteria</taxon>
        <taxon>Hyphomicrobiales</taxon>
        <taxon>Methylobacteriaceae</taxon>
        <taxon>Methylobacterium</taxon>
    </lineage>
</organism>
<keyword evidence="1" id="KW-0805">Transcription regulation</keyword>
<comment type="caution">
    <text evidence="6">The sequence shown here is derived from an EMBL/GenBank/DDBJ whole genome shotgun (WGS) entry which is preliminary data.</text>
</comment>
<dbReference type="PANTHER" id="PTHR47506:SF6">
    <property type="entry name" value="HTH-TYPE TRANSCRIPTIONAL REPRESSOR NEMR"/>
    <property type="match status" value="1"/>
</dbReference>
<dbReference type="Pfam" id="PF16925">
    <property type="entry name" value="TetR_C_13"/>
    <property type="match status" value="1"/>
</dbReference>
<evidence type="ECO:0000259" key="5">
    <source>
        <dbReference type="PROSITE" id="PS50977"/>
    </source>
</evidence>
<feature type="domain" description="HTH tetR-type" evidence="5">
    <location>
        <begin position="2"/>
        <end position="62"/>
    </location>
</feature>
<accession>A0ABW2BEM0</accession>
<evidence type="ECO:0000256" key="1">
    <source>
        <dbReference type="ARBA" id="ARBA00023015"/>
    </source>
</evidence>
<evidence type="ECO:0000256" key="4">
    <source>
        <dbReference type="PROSITE-ProRule" id="PRU00335"/>
    </source>
</evidence>
<dbReference type="InterPro" id="IPR009057">
    <property type="entry name" value="Homeodomain-like_sf"/>
</dbReference>
<name>A0ABW2BEM0_9HYPH</name>
<protein>
    <submittedName>
        <fullName evidence="6">TetR/AcrR family transcriptional regulator</fullName>
    </submittedName>
</protein>
<evidence type="ECO:0000313" key="7">
    <source>
        <dbReference type="Proteomes" id="UP001596292"/>
    </source>
</evidence>
<dbReference type="PANTHER" id="PTHR47506">
    <property type="entry name" value="TRANSCRIPTIONAL REGULATORY PROTEIN"/>
    <property type="match status" value="1"/>
</dbReference>
<reference evidence="7" key="1">
    <citation type="journal article" date="2019" name="Int. J. Syst. Evol. Microbiol.">
        <title>The Global Catalogue of Microorganisms (GCM) 10K type strain sequencing project: providing services to taxonomists for standard genome sequencing and annotation.</title>
        <authorList>
            <consortium name="The Broad Institute Genomics Platform"/>
            <consortium name="The Broad Institute Genome Sequencing Center for Infectious Disease"/>
            <person name="Wu L."/>
            <person name="Ma J."/>
        </authorList>
    </citation>
    <scope>NUCLEOTIDE SEQUENCE [LARGE SCALE GENOMIC DNA]</scope>
    <source>
        <strain evidence="7">CCUG 48316</strain>
    </source>
</reference>
<dbReference type="SUPFAM" id="SSF46689">
    <property type="entry name" value="Homeodomain-like"/>
    <property type="match status" value="1"/>
</dbReference>
<dbReference type="PROSITE" id="PS50977">
    <property type="entry name" value="HTH_TETR_2"/>
    <property type="match status" value="1"/>
</dbReference>
<keyword evidence="7" id="KW-1185">Reference proteome</keyword>
<evidence type="ECO:0000256" key="2">
    <source>
        <dbReference type="ARBA" id="ARBA00023125"/>
    </source>
</evidence>
<evidence type="ECO:0000256" key="3">
    <source>
        <dbReference type="ARBA" id="ARBA00023163"/>
    </source>
</evidence>
<dbReference type="Gene3D" id="1.10.357.10">
    <property type="entry name" value="Tetracycline Repressor, domain 2"/>
    <property type="match status" value="1"/>
</dbReference>
<dbReference type="InterPro" id="IPR036271">
    <property type="entry name" value="Tet_transcr_reg_TetR-rel_C_sf"/>
</dbReference>
<dbReference type="Pfam" id="PF00440">
    <property type="entry name" value="TetR_N"/>
    <property type="match status" value="1"/>
</dbReference>
<sequence>MRDTRTELLIQAETLVRSRGFAGFSYADLSAAVGIRKASIHHHFPTKVDLGAALVAAYDARYAEAMEAIRAASTDGPGRITAYGKLYLGGVEQGLGCLCAALAIEGEALPERLRNDIVVFFRKHLAWLEQVLREGVADGSLRTGLDPAMHARSILATLEGALLMERLFASPAAFGDTLSALVDRVSAPARAVSDLIASGRQL</sequence>
<keyword evidence="2 4" id="KW-0238">DNA-binding</keyword>
<dbReference type="EMBL" id="JBHSWN010000001">
    <property type="protein sequence ID" value="MFC6788592.1"/>
    <property type="molecule type" value="Genomic_DNA"/>
</dbReference>
<dbReference type="InterPro" id="IPR001647">
    <property type="entry name" value="HTH_TetR"/>
</dbReference>
<evidence type="ECO:0000313" key="6">
    <source>
        <dbReference type="EMBL" id="MFC6788592.1"/>
    </source>
</evidence>
<keyword evidence="3" id="KW-0804">Transcription</keyword>
<feature type="DNA-binding region" description="H-T-H motif" evidence="4">
    <location>
        <begin position="25"/>
        <end position="44"/>
    </location>
</feature>
<proteinExistence type="predicted"/>